<keyword evidence="3" id="KW-1133">Transmembrane helix</keyword>
<dbReference type="AlphaFoldDB" id="A0A100HH61"/>
<sequence>MNRATREAGLTLIEVLIALAIFTVLSIAVLGVLPTLFKVNRSNQNDQAVTVAAKAFMESVRTSYSAQSTFDAGTLPAAPDTSLMGGLTCTTSQTNPVPTWVTASGSPMLRRVTLSCTGTGQPNYAFTLDFGRPTGAAGGAGS</sequence>
<dbReference type="NCBIfam" id="TIGR02532">
    <property type="entry name" value="IV_pilin_GFxxxE"/>
    <property type="match status" value="1"/>
</dbReference>
<reference evidence="5" key="1">
    <citation type="submission" date="2015-11" db="EMBL/GenBank/DDBJ databases">
        <title>Draft Genome Sequence of the Radioresistant Bacterium Deinococcus grandis, Isolated from Freshwater Fish in Japan.</title>
        <authorList>
            <person name="Satoh K."/>
            <person name="Onodera T."/>
            <person name="Omoso K."/>
            <person name="Takeda-Yano K."/>
            <person name="Katayama T."/>
            <person name="Oono Y."/>
            <person name="Narumi I."/>
        </authorList>
    </citation>
    <scope>NUCLEOTIDE SEQUENCE [LARGE SCALE GENOMIC DNA]</scope>
    <source>
        <strain evidence="5">ATCC 43672</strain>
    </source>
</reference>
<dbReference type="OrthoDB" id="71253at2"/>
<feature type="transmembrane region" description="Helical" evidence="3">
    <location>
        <begin position="12"/>
        <end position="37"/>
    </location>
</feature>
<proteinExistence type="predicted"/>
<name>A0A100HH61_9DEIO</name>
<keyword evidence="3" id="KW-0472">Membrane</keyword>
<evidence type="ECO:0000256" key="2">
    <source>
        <dbReference type="ARBA" id="ARBA00023237"/>
    </source>
</evidence>
<comment type="subcellular location">
    <subcellularLocation>
        <location evidence="1">Cell outer membrane</location>
    </subcellularLocation>
</comment>
<dbReference type="RefSeq" id="WP_058975282.1">
    <property type="nucleotide sequence ID" value="NZ_BCMS01000001.1"/>
</dbReference>
<dbReference type="PROSITE" id="PS00409">
    <property type="entry name" value="PROKAR_NTER_METHYL"/>
    <property type="match status" value="1"/>
</dbReference>
<evidence type="ECO:0000256" key="1">
    <source>
        <dbReference type="ARBA" id="ARBA00004442"/>
    </source>
</evidence>
<protein>
    <submittedName>
        <fullName evidence="4">Putative prepilin-like protein</fullName>
    </submittedName>
</protein>
<dbReference type="GO" id="GO:0009279">
    <property type="term" value="C:cell outer membrane"/>
    <property type="evidence" value="ECO:0007669"/>
    <property type="project" value="UniProtKB-SubCell"/>
</dbReference>
<comment type="caution">
    <text evidence="4">The sequence shown here is derived from an EMBL/GenBank/DDBJ whole genome shotgun (WGS) entry which is preliminary data.</text>
</comment>
<dbReference type="Pfam" id="PF07963">
    <property type="entry name" value="N_methyl"/>
    <property type="match status" value="1"/>
</dbReference>
<evidence type="ECO:0000256" key="3">
    <source>
        <dbReference type="SAM" id="Phobius"/>
    </source>
</evidence>
<keyword evidence="2" id="KW-0998">Cell outer membrane</keyword>
<dbReference type="InterPro" id="IPR012902">
    <property type="entry name" value="N_methyl_site"/>
</dbReference>
<accession>A0A100HH61</accession>
<keyword evidence="5" id="KW-1185">Reference proteome</keyword>
<dbReference type="EMBL" id="BCMS01000001">
    <property type="protein sequence ID" value="GAQ20664.1"/>
    <property type="molecule type" value="Genomic_DNA"/>
</dbReference>
<evidence type="ECO:0000313" key="4">
    <source>
        <dbReference type="EMBL" id="GAQ20664.1"/>
    </source>
</evidence>
<organism evidence="4 5">
    <name type="scientific">Deinococcus grandis</name>
    <dbReference type="NCBI Taxonomy" id="57498"/>
    <lineage>
        <taxon>Bacteria</taxon>
        <taxon>Thermotogati</taxon>
        <taxon>Deinococcota</taxon>
        <taxon>Deinococci</taxon>
        <taxon>Deinococcales</taxon>
        <taxon>Deinococcaceae</taxon>
        <taxon>Deinococcus</taxon>
    </lineage>
</organism>
<dbReference type="Proteomes" id="UP000056209">
    <property type="component" value="Unassembled WGS sequence"/>
</dbReference>
<gene>
    <name evidence="4" type="ORF">DEIGR_100691</name>
</gene>
<keyword evidence="3" id="KW-0812">Transmembrane</keyword>
<evidence type="ECO:0000313" key="5">
    <source>
        <dbReference type="Proteomes" id="UP000056209"/>
    </source>
</evidence>